<dbReference type="KEGG" id="ptx:ABW99_03615"/>
<reference evidence="2" key="1">
    <citation type="submission" date="2015-06" db="EMBL/GenBank/DDBJ databases">
        <authorList>
            <person name="Lim Y.L."/>
            <person name="Ee R."/>
            <person name="Yong D."/>
            <person name="How K.Y."/>
            <person name="Yin W.F."/>
            <person name="Chan K.G."/>
        </authorList>
    </citation>
    <scope>NUCLEOTIDE SEQUENCE [LARGE SCALE GENOMIC DNA]</scope>
    <source>
        <strain evidence="2">DSM 25325</strain>
    </source>
</reference>
<evidence type="ECO:0000313" key="2">
    <source>
        <dbReference type="Proteomes" id="UP000036700"/>
    </source>
</evidence>
<accession>A0A0G3EWE3</accession>
<dbReference type="OrthoDB" id="9009827at2"/>
<dbReference type="PATRIC" id="fig|445709.3.peg.771"/>
<dbReference type="EMBL" id="CP011568">
    <property type="protein sequence ID" value="AKJ70339.1"/>
    <property type="molecule type" value="Genomic_DNA"/>
</dbReference>
<dbReference type="STRING" id="445709.ABW99_03615"/>
<name>A0A0G3EWE3_9BURK</name>
<protein>
    <submittedName>
        <fullName evidence="1">Uncharacterized protein</fullName>
    </submittedName>
</protein>
<gene>
    <name evidence="1" type="ORF">ABW99_03615</name>
</gene>
<evidence type="ECO:0000313" key="1">
    <source>
        <dbReference type="EMBL" id="AKJ70339.1"/>
    </source>
</evidence>
<dbReference type="RefSeq" id="WP_047216286.1">
    <property type="nucleotide sequence ID" value="NZ_CP011568.3"/>
</dbReference>
<proteinExistence type="predicted"/>
<sequence>MRLMQGLDAACRRIGKSLHLTMLKDLLNVERLEPATPEWVIVYRTAKGFCCVYHGEPINFHEMIDVQVWAEEMEVQPYYMGL</sequence>
<dbReference type="Proteomes" id="UP000036700">
    <property type="component" value="Chromosome"/>
</dbReference>
<dbReference type="AlphaFoldDB" id="A0A0G3EWE3"/>
<keyword evidence="2" id="KW-1185">Reference proteome</keyword>
<organism evidence="1 2">
    <name type="scientific">Pandoraea thiooxydans</name>
    <dbReference type="NCBI Taxonomy" id="445709"/>
    <lineage>
        <taxon>Bacteria</taxon>
        <taxon>Pseudomonadati</taxon>
        <taxon>Pseudomonadota</taxon>
        <taxon>Betaproteobacteria</taxon>
        <taxon>Burkholderiales</taxon>
        <taxon>Burkholderiaceae</taxon>
        <taxon>Pandoraea</taxon>
    </lineage>
</organism>